<dbReference type="InterPro" id="IPR010064">
    <property type="entry name" value="HK97-gp10_tail"/>
</dbReference>
<accession>A0A4P9C9U2</accession>
<reference evidence="1 2" key="1">
    <citation type="submission" date="2018-05" db="EMBL/GenBank/DDBJ databases">
        <title>Genome comparison of Eubacterium sp.</title>
        <authorList>
            <person name="Feng Y."/>
            <person name="Sanchez-Andrea I."/>
            <person name="Stams A.J.M."/>
            <person name="De Vos W.M."/>
        </authorList>
    </citation>
    <scope>NUCLEOTIDE SEQUENCE [LARGE SCALE GENOMIC DNA]</scope>
    <source>
        <strain evidence="1 2">YI</strain>
    </source>
</reference>
<dbReference type="AlphaFoldDB" id="A0A4P9C9U2"/>
<evidence type="ECO:0000313" key="1">
    <source>
        <dbReference type="EMBL" id="QCT71525.1"/>
    </source>
</evidence>
<dbReference type="Proteomes" id="UP000218387">
    <property type="component" value="Chromosome"/>
</dbReference>
<proteinExistence type="predicted"/>
<dbReference type="RefSeq" id="WP_096920278.1">
    <property type="nucleotide sequence ID" value="NZ_CP029487.1"/>
</dbReference>
<gene>
    <name evidence="1" type="ORF">CPZ25_009365</name>
</gene>
<dbReference type="Pfam" id="PF04883">
    <property type="entry name" value="HK97-gp10_like"/>
    <property type="match status" value="1"/>
</dbReference>
<name>A0A4P9C9U2_EUBML</name>
<dbReference type="KEGG" id="emt:CPZ25_009365"/>
<organism evidence="1 2">
    <name type="scientific">Eubacterium maltosivorans</name>
    <dbReference type="NCBI Taxonomy" id="2041044"/>
    <lineage>
        <taxon>Bacteria</taxon>
        <taxon>Bacillati</taxon>
        <taxon>Bacillota</taxon>
        <taxon>Clostridia</taxon>
        <taxon>Eubacteriales</taxon>
        <taxon>Eubacteriaceae</taxon>
        <taxon>Eubacterium</taxon>
    </lineage>
</organism>
<sequence length="120" mass="13762">MTKVRAEDFASALVKALKDYTSEIEEDLEDLKEDNATQAVKELKASSPKKTGDYNKGWTKTKEGAGWYVHNRTNYQLTHLLEKGHARRDGGRVPPKVHIAPIEEKYVRTFEDGIIKRFQK</sequence>
<evidence type="ECO:0008006" key="3">
    <source>
        <dbReference type="Google" id="ProtNLM"/>
    </source>
</evidence>
<protein>
    <recommendedName>
        <fullName evidence="3">HK97 gp10 family phage protein</fullName>
    </recommendedName>
</protein>
<evidence type="ECO:0000313" key="2">
    <source>
        <dbReference type="Proteomes" id="UP000218387"/>
    </source>
</evidence>
<keyword evidence="2" id="KW-1185">Reference proteome</keyword>
<dbReference type="EMBL" id="CP029487">
    <property type="protein sequence ID" value="QCT71525.1"/>
    <property type="molecule type" value="Genomic_DNA"/>
</dbReference>